<evidence type="ECO:0000313" key="2">
    <source>
        <dbReference type="EMBL" id="GFD08170.1"/>
    </source>
</evidence>
<proteinExistence type="predicted"/>
<dbReference type="EMBL" id="BKCJ011236454">
    <property type="protein sequence ID" value="GFD08170.1"/>
    <property type="molecule type" value="Genomic_DNA"/>
</dbReference>
<evidence type="ECO:0000256" key="1">
    <source>
        <dbReference type="SAM" id="Phobius"/>
    </source>
</evidence>
<name>A0A699TEC5_TANCI</name>
<gene>
    <name evidence="2" type="ORF">Tci_880139</name>
</gene>
<comment type="caution">
    <text evidence="2">The sequence shown here is derived from an EMBL/GenBank/DDBJ whole genome shotgun (WGS) entry which is preliminary data.</text>
</comment>
<keyword evidence="1" id="KW-0472">Membrane</keyword>
<keyword evidence="1" id="KW-0812">Transmembrane</keyword>
<organism evidence="2">
    <name type="scientific">Tanacetum cinerariifolium</name>
    <name type="common">Dalmatian daisy</name>
    <name type="synonym">Chrysanthemum cinerariifolium</name>
    <dbReference type="NCBI Taxonomy" id="118510"/>
    <lineage>
        <taxon>Eukaryota</taxon>
        <taxon>Viridiplantae</taxon>
        <taxon>Streptophyta</taxon>
        <taxon>Embryophyta</taxon>
        <taxon>Tracheophyta</taxon>
        <taxon>Spermatophyta</taxon>
        <taxon>Magnoliopsida</taxon>
        <taxon>eudicotyledons</taxon>
        <taxon>Gunneridae</taxon>
        <taxon>Pentapetalae</taxon>
        <taxon>asterids</taxon>
        <taxon>campanulids</taxon>
        <taxon>Asterales</taxon>
        <taxon>Asteraceae</taxon>
        <taxon>Asteroideae</taxon>
        <taxon>Anthemideae</taxon>
        <taxon>Anthemidinae</taxon>
        <taxon>Tanacetum</taxon>
    </lineage>
</organism>
<sequence>MSFASDHSHRAFIVVRPHALALYISFLLTLLPMADVFLLFFDGVHPALPSEPFMDLFFFCVWQIKMSGPTEGANIKVNLRGPLGLGKWASVFVNVLISWLLRRSLLRILAESKKEHH</sequence>
<keyword evidence="1" id="KW-1133">Transmembrane helix</keyword>
<feature type="transmembrane region" description="Helical" evidence="1">
    <location>
        <begin position="20"/>
        <end position="41"/>
    </location>
</feature>
<protein>
    <submittedName>
        <fullName evidence="2">Uncharacterized protein</fullName>
    </submittedName>
</protein>
<accession>A0A699TEC5</accession>
<dbReference type="AlphaFoldDB" id="A0A699TEC5"/>
<reference evidence="2" key="1">
    <citation type="journal article" date="2019" name="Sci. Rep.">
        <title>Draft genome of Tanacetum cinerariifolium, the natural source of mosquito coil.</title>
        <authorList>
            <person name="Yamashiro T."/>
            <person name="Shiraishi A."/>
            <person name="Satake H."/>
            <person name="Nakayama K."/>
        </authorList>
    </citation>
    <scope>NUCLEOTIDE SEQUENCE</scope>
</reference>